<protein>
    <recommendedName>
        <fullName evidence="4">Asp23/Gls24 family envelope stress response protein</fullName>
    </recommendedName>
</protein>
<evidence type="ECO:0000313" key="3">
    <source>
        <dbReference type="Proteomes" id="UP000070226"/>
    </source>
</evidence>
<dbReference type="SUPFAM" id="SSF52540">
    <property type="entry name" value="P-loop containing nucleoside triphosphate hydrolases"/>
    <property type="match status" value="2"/>
</dbReference>
<reference evidence="2 3" key="1">
    <citation type="submission" date="2016-01" db="EMBL/GenBank/DDBJ databases">
        <authorList>
            <person name="Oliw E.H."/>
        </authorList>
    </citation>
    <scope>NUCLEOTIDE SEQUENCE [LARGE SCALE GENOMIC DNA]</scope>
    <source>
        <strain evidence="2 3">CMW7756B</strain>
    </source>
</reference>
<comment type="caution">
    <text evidence="2">The sequence shown here is derived from an EMBL/GenBank/DDBJ whole genome shotgun (WGS) entry which is preliminary data.</text>
</comment>
<evidence type="ECO:0008006" key="4">
    <source>
        <dbReference type="Google" id="ProtNLM"/>
    </source>
</evidence>
<dbReference type="RefSeq" id="WP_005378771.1">
    <property type="nucleotide sequence ID" value="NZ_JAPVXX010000022.1"/>
</dbReference>
<name>A0A133S581_9FIRM</name>
<comment type="similarity">
    <text evidence="1">Belongs to the asp23 family.</text>
</comment>
<evidence type="ECO:0000313" key="2">
    <source>
        <dbReference type="EMBL" id="KXA64690.1"/>
    </source>
</evidence>
<evidence type="ECO:0000256" key="1">
    <source>
        <dbReference type="ARBA" id="ARBA00005721"/>
    </source>
</evidence>
<dbReference type="EMBL" id="LRQT01000020">
    <property type="protein sequence ID" value="KXA64690.1"/>
    <property type="molecule type" value="Genomic_DNA"/>
</dbReference>
<dbReference type="PATRIC" id="fig|39777.7.peg.801"/>
<gene>
    <name evidence="2" type="ORF">HMPREF3233_00815</name>
</gene>
<proteinExistence type="inferred from homology"/>
<dbReference type="InterPro" id="IPR027417">
    <property type="entry name" value="P-loop_NTPase"/>
</dbReference>
<dbReference type="AlphaFoldDB" id="A0A133S581"/>
<dbReference type="Proteomes" id="UP000070226">
    <property type="component" value="Unassembled WGS sequence"/>
</dbReference>
<organism evidence="2">
    <name type="scientific">Veillonella atypica</name>
    <dbReference type="NCBI Taxonomy" id="39777"/>
    <lineage>
        <taxon>Bacteria</taxon>
        <taxon>Bacillati</taxon>
        <taxon>Bacillota</taxon>
        <taxon>Negativicutes</taxon>
        <taxon>Veillonellales</taxon>
        <taxon>Veillonellaceae</taxon>
        <taxon>Veillonella</taxon>
    </lineage>
</organism>
<dbReference type="Pfam" id="PF03780">
    <property type="entry name" value="Asp23"/>
    <property type="match status" value="1"/>
</dbReference>
<dbReference type="STRING" id="39777.B7L28_04210"/>
<accession>A0A133S581</accession>
<dbReference type="InterPro" id="IPR005531">
    <property type="entry name" value="Asp23"/>
</dbReference>
<sequence>MEVIAFVGGSGTGKSHRALVLAHENSVECIIDDGILIHDNKIVAGFSAKKESSRLKAVRRAIFQDPVQVKEVRSQLDVIKPNRLMIIGTSDNMVKKITKALGIQEPDRYIRIEDVATPKEIEKAQYARLKEGKHIIPVPTMELKPHFKGYLIDPIKTIWRRRTLRKQDPDKIGQIGSEGFERSVVRPAFSYYGRLTFDDDVIIKLIRNGLKKVPGVDASSDIAFKKSSKGQNGLILDMSVVIEQGHPVKPLMQQVQKSVRNELEYITGMSVERMSIKVKNIVETKRKIIKHI</sequence>